<protein>
    <submittedName>
        <fullName evidence="1">Uncharacterized protein</fullName>
    </submittedName>
</protein>
<proteinExistence type="predicted"/>
<gene>
    <name evidence="1" type="ORF">LY90DRAFT_512524</name>
</gene>
<dbReference type="EMBL" id="MCOG01000171">
    <property type="protein sequence ID" value="ORY31094.1"/>
    <property type="molecule type" value="Genomic_DNA"/>
</dbReference>
<evidence type="ECO:0000313" key="1">
    <source>
        <dbReference type="EMBL" id="ORY31094.1"/>
    </source>
</evidence>
<dbReference type="AlphaFoldDB" id="A0A1Y2B8M1"/>
<comment type="caution">
    <text evidence="1">The sequence shown here is derived from an EMBL/GenBank/DDBJ whole genome shotgun (WGS) entry which is preliminary data.</text>
</comment>
<keyword evidence="2" id="KW-1185">Reference proteome</keyword>
<sequence>MANNLTGAKIPSQGGDGHYTCCKRQIISRLFDANPPNRANPLFPQIISDLIIEANQPVHHGGIAPIVQITDNHIVVVILHIHSHFEACAKCSRQLETYSTNLSTGQAHFLIEVSSNEPYHFNGLNCIRRVCSCAELGGIDGNLANQVNIPAPNATDFDINGPIAINTSLSIPNNSRNWHFPSSFPPYVVWQNNTSRRGGSSSGDVPKCTPSTSCLNAKSSGYSININTTPIKGYIASLKLHLFHHNLL</sequence>
<evidence type="ECO:0000313" key="2">
    <source>
        <dbReference type="Proteomes" id="UP000193920"/>
    </source>
</evidence>
<organism evidence="1 2">
    <name type="scientific">Neocallimastix californiae</name>
    <dbReference type="NCBI Taxonomy" id="1754190"/>
    <lineage>
        <taxon>Eukaryota</taxon>
        <taxon>Fungi</taxon>
        <taxon>Fungi incertae sedis</taxon>
        <taxon>Chytridiomycota</taxon>
        <taxon>Chytridiomycota incertae sedis</taxon>
        <taxon>Neocallimastigomycetes</taxon>
        <taxon>Neocallimastigales</taxon>
        <taxon>Neocallimastigaceae</taxon>
        <taxon>Neocallimastix</taxon>
    </lineage>
</organism>
<name>A0A1Y2B8M1_9FUNG</name>
<dbReference type="Proteomes" id="UP000193920">
    <property type="component" value="Unassembled WGS sequence"/>
</dbReference>
<accession>A0A1Y2B8M1</accession>
<reference evidence="1 2" key="1">
    <citation type="submission" date="2016-08" db="EMBL/GenBank/DDBJ databases">
        <title>A Parts List for Fungal Cellulosomes Revealed by Comparative Genomics.</title>
        <authorList>
            <consortium name="DOE Joint Genome Institute"/>
            <person name="Haitjema C.H."/>
            <person name="Gilmore S.P."/>
            <person name="Henske J.K."/>
            <person name="Solomon K.V."/>
            <person name="De Groot R."/>
            <person name="Kuo A."/>
            <person name="Mondo S.J."/>
            <person name="Salamov A.A."/>
            <person name="Labutti K."/>
            <person name="Zhao Z."/>
            <person name="Chiniquy J."/>
            <person name="Barry K."/>
            <person name="Brewer H.M."/>
            <person name="Purvine S.O."/>
            <person name="Wright A.T."/>
            <person name="Boxma B."/>
            <person name="Van Alen T."/>
            <person name="Hackstein J.H."/>
            <person name="Baker S.E."/>
            <person name="Grigoriev I.V."/>
            <person name="O'Malley M.A."/>
        </authorList>
    </citation>
    <scope>NUCLEOTIDE SEQUENCE [LARGE SCALE GENOMIC DNA]</scope>
    <source>
        <strain evidence="1 2">G1</strain>
    </source>
</reference>